<evidence type="ECO:0000256" key="1">
    <source>
        <dbReference type="SAM" id="MobiDB-lite"/>
    </source>
</evidence>
<keyword evidence="2" id="KW-0472">Membrane</keyword>
<dbReference type="RefSeq" id="WP_345367894.1">
    <property type="nucleotide sequence ID" value="NZ_BAABII010000020.1"/>
</dbReference>
<keyword evidence="2" id="KW-1133">Transmembrane helix</keyword>
<feature type="transmembrane region" description="Helical" evidence="2">
    <location>
        <begin position="70"/>
        <end position="91"/>
    </location>
</feature>
<evidence type="ECO:0000313" key="4">
    <source>
        <dbReference type="EMBL" id="MEY8038516.1"/>
    </source>
</evidence>
<dbReference type="InterPro" id="IPR050039">
    <property type="entry name" value="MAB_1171c-like"/>
</dbReference>
<feature type="transmembrane region" description="Helical" evidence="2">
    <location>
        <begin position="6"/>
        <end position="22"/>
    </location>
</feature>
<accession>A0ABV4CF93</accession>
<feature type="transmembrane region" description="Helical" evidence="2">
    <location>
        <begin position="103"/>
        <end position="123"/>
    </location>
</feature>
<gene>
    <name evidence="4" type="ORF">AB8O55_03845</name>
</gene>
<keyword evidence="2" id="KW-0812">Transmembrane</keyword>
<keyword evidence="5" id="KW-1185">Reference proteome</keyword>
<reference evidence="4 5" key="1">
    <citation type="submission" date="2024-08" db="EMBL/GenBank/DDBJ databases">
        <title>Genome mining of Saccharopolyspora cebuensis PGLac3 from Nigerian medicinal plant.</title>
        <authorList>
            <person name="Ezeobiora C.E."/>
            <person name="Igbokwe N.H."/>
            <person name="Amin D.H."/>
            <person name="Mendie U.E."/>
        </authorList>
    </citation>
    <scope>NUCLEOTIDE SEQUENCE [LARGE SCALE GENOMIC DNA]</scope>
    <source>
        <strain evidence="4 5">PGLac3</strain>
    </source>
</reference>
<feature type="transmembrane region" description="Helical" evidence="2">
    <location>
        <begin position="139"/>
        <end position="161"/>
    </location>
</feature>
<comment type="caution">
    <text evidence="4">The sequence shown here is derived from an EMBL/GenBank/DDBJ whole genome shotgun (WGS) entry which is preliminary data.</text>
</comment>
<evidence type="ECO:0000256" key="2">
    <source>
        <dbReference type="SAM" id="Phobius"/>
    </source>
</evidence>
<feature type="transmembrane region" description="Helical" evidence="2">
    <location>
        <begin position="213"/>
        <end position="236"/>
    </location>
</feature>
<dbReference type="EMBL" id="JBGEHV010000004">
    <property type="protein sequence ID" value="MEY8038516.1"/>
    <property type="molecule type" value="Genomic_DNA"/>
</dbReference>
<dbReference type="Proteomes" id="UP001564626">
    <property type="component" value="Unassembled WGS sequence"/>
</dbReference>
<evidence type="ECO:0000313" key="5">
    <source>
        <dbReference type="Proteomes" id="UP001564626"/>
    </source>
</evidence>
<feature type="domain" description="DUF6545" evidence="3">
    <location>
        <begin position="244"/>
        <end position="364"/>
    </location>
</feature>
<feature type="transmembrane region" description="Helical" evidence="2">
    <location>
        <begin position="34"/>
        <end position="58"/>
    </location>
</feature>
<dbReference type="NCBIfam" id="NF042915">
    <property type="entry name" value="MAB_1171c_fam"/>
    <property type="match status" value="1"/>
</dbReference>
<dbReference type="InterPro" id="IPR046675">
    <property type="entry name" value="DUF6545"/>
</dbReference>
<name>A0ABV4CF93_9PSEU</name>
<proteinExistence type="predicted"/>
<feature type="region of interest" description="Disordered" evidence="1">
    <location>
        <begin position="329"/>
        <end position="351"/>
    </location>
</feature>
<evidence type="ECO:0000259" key="3">
    <source>
        <dbReference type="Pfam" id="PF20182"/>
    </source>
</evidence>
<feature type="transmembrane region" description="Helical" evidence="2">
    <location>
        <begin position="173"/>
        <end position="193"/>
    </location>
</feature>
<protein>
    <submittedName>
        <fullName evidence="4">MAB_1171c family putative transporter</fullName>
    </submittedName>
</protein>
<sequence>MASLFLLTAGFLAVVLAALRWYRARAHLTPGTRYLCAAVAFVGLSAALASPAALAVTIRVEPFPGAARLLANGLAMASAWCVHGLLVNLVAEPAAARRAVRRQLLLLVAWLLAMTALLASAPIESGPDFVAEFAGEPQVVGYVLLFSGYIAWSLGNFLRLIQHYRRFSDRPRLRWGLVIAQVGTGVGVAWAVWKSSAAVVVFATGTRLVLEGPVSAALSAGCVALIAVGVTLPTWLPPLTAPLRWAGRYRAHRDLAPLWSALRAAMPQLGGGDEGGPLEWRLTRRLVEVRDGLLLLAPYRADLDAELRDCPDPAVREAARIAAALAALTGGADPRPDPPLPPTGQDGGAAAEMAWLRRVSRAYRTSPVVRPYRPVEESR</sequence>
<organism evidence="4 5">
    <name type="scientific">Saccharopolyspora cebuensis</name>
    <dbReference type="NCBI Taxonomy" id="418759"/>
    <lineage>
        <taxon>Bacteria</taxon>
        <taxon>Bacillati</taxon>
        <taxon>Actinomycetota</taxon>
        <taxon>Actinomycetes</taxon>
        <taxon>Pseudonocardiales</taxon>
        <taxon>Pseudonocardiaceae</taxon>
        <taxon>Saccharopolyspora</taxon>
    </lineage>
</organism>
<dbReference type="Pfam" id="PF20182">
    <property type="entry name" value="DUF6545"/>
    <property type="match status" value="1"/>
</dbReference>